<dbReference type="InterPro" id="IPR023214">
    <property type="entry name" value="HAD_sf"/>
</dbReference>
<comment type="caution">
    <text evidence="4">The sequence shown here is derived from an EMBL/GenBank/DDBJ whole genome shotgun (WGS) entry which is preliminary data.</text>
</comment>
<name>A0A814N8Y4_9BILA</name>
<keyword evidence="1" id="KW-0811">Translocation</keyword>
<dbReference type="SUPFAM" id="SSF56784">
    <property type="entry name" value="HAD-like"/>
    <property type="match status" value="1"/>
</dbReference>
<dbReference type="Pfam" id="PF03031">
    <property type="entry name" value="NIF"/>
    <property type="match status" value="1"/>
</dbReference>
<feature type="domain" description="FCP1 homology" evidence="3">
    <location>
        <begin position="1"/>
        <end position="213"/>
    </location>
</feature>
<dbReference type="AlphaFoldDB" id="A0A814N8Y4"/>
<dbReference type="Proteomes" id="UP000663868">
    <property type="component" value="Unassembled WGS sequence"/>
</dbReference>
<dbReference type="GO" id="GO:0015031">
    <property type="term" value="P:protein transport"/>
    <property type="evidence" value="ECO:0007669"/>
    <property type="project" value="UniProtKB-KW"/>
</dbReference>
<dbReference type="PROSITE" id="PS50969">
    <property type="entry name" value="FCP1"/>
    <property type="match status" value="1"/>
</dbReference>
<evidence type="ECO:0000313" key="8">
    <source>
        <dbReference type="Proteomes" id="UP000663860"/>
    </source>
</evidence>
<dbReference type="Proteomes" id="UP000663860">
    <property type="component" value="Unassembled WGS sequence"/>
</dbReference>
<accession>A0A814N8Y4</accession>
<comment type="subunit">
    <text evidence="1">Component of the TIM23 complex.</text>
</comment>
<dbReference type="Proteomes" id="UP000663845">
    <property type="component" value="Unassembled WGS sequence"/>
</dbReference>
<feature type="compositionally biased region" description="Basic and acidic residues" evidence="2">
    <location>
        <begin position="233"/>
        <end position="243"/>
    </location>
</feature>
<keyword evidence="1" id="KW-0809">Transit peptide</keyword>
<evidence type="ECO:0000313" key="4">
    <source>
        <dbReference type="EMBL" id="CAF1088294.1"/>
    </source>
</evidence>
<dbReference type="EMBL" id="CAJOAZ010000012">
    <property type="protein sequence ID" value="CAF3487378.1"/>
    <property type="molecule type" value="Genomic_DNA"/>
</dbReference>
<comment type="similarity">
    <text evidence="1">Belongs to the TIM50 family.</text>
</comment>
<dbReference type="Proteomes" id="UP000663844">
    <property type="component" value="Unassembled WGS sequence"/>
</dbReference>
<comment type="subcellular location">
    <subcellularLocation>
        <location evidence="1">Mitochondrion inner membrane</location>
        <topology evidence="1">Single-pass membrane protein</topology>
    </subcellularLocation>
</comment>
<reference evidence="4" key="1">
    <citation type="submission" date="2021-02" db="EMBL/GenBank/DDBJ databases">
        <authorList>
            <person name="Nowell W R."/>
        </authorList>
    </citation>
    <scope>NUCLEOTIDE SEQUENCE</scope>
</reference>
<evidence type="ECO:0000313" key="7">
    <source>
        <dbReference type="EMBL" id="CAF4033132.1"/>
    </source>
</evidence>
<feature type="region of interest" description="Disordered" evidence="2">
    <location>
        <begin position="229"/>
        <end position="249"/>
    </location>
</feature>
<dbReference type="InterPro" id="IPR004274">
    <property type="entry name" value="FCP1_dom"/>
</dbReference>
<sequence>MSQLKRLIILDLNGLLVQRLYKDEYVKCKRLLTEQYDSNYLTRPERIGNFAVWFRPNVKEFLDWLMEHFHVAIWSSVLKFNIDPIVKYILPDEHERDRLLFWWDQQNCHVEDDPTATDPKKARSFYKRLSSVWETVDINERWLMNQPKNTDLRDHTLLIDDNKLKVRDNPQYTAIHPRSWKLFELYDDSHNLKVYEDNVLNTDGELKTWLEGLLKWNGTVAEYVEQHPYNDPPLKEMEKKTDDSWGSGW</sequence>
<protein>
    <recommendedName>
        <fullName evidence="1">Mitochondrial import inner membrane translocase subunit TIM50</fullName>
    </recommendedName>
</protein>
<comment type="function">
    <text evidence="1">Essential component of the TIM23 complex, a complex that mediates the translocation of transit peptide-containing proteins across the mitochondrial inner membrane.</text>
</comment>
<evidence type="ECO:0000259" key="3">
    <source>
        <dbReference type="PROSITE" id="PS50969"/>
    </source>
</evidence>
<keyword evidence="1" id="KW-0813">Transport</keyword>
<dbReference type="Gene3D" id="3.40.50.1000">
    <property type="entry name" value="HAD superfamily/HAD-like"/>
    <property type="match status" value="1"/>
</dbReference>
<keyword evidence="1" id="KW-0496">Mitochondrion</keyword>
<dbReference type="EMBL" id="CAJNOE010000249">
    <property type="protein sequence ID" value="CAF1088294.1"/>
    <property type="molecule type" value="Genomic_DNA"/>
</dbReference>
<proteinExistence type="inferred from homology"/>
<dbReference type="PANTHER" id="PTHR12210">
    <property type="entry name" value="DULLARD PROTEIN PHOSPHATASE"/>
    <property type="match status" value="1"/>
</dbReference>
<dbReference type="InterPro" id="IPR036412">
    <property type="entry name" value="HAD-like_sf"/>
</dbReference>
<keyword evidence="1" id="KW-0653">Protein transport</keyword>
<dbReference type="InterPro" id="IPR050365">
    <property type="entry name" value="TIM50"/>
</dbReference>
<dbReference type="EMBL" id="CAJNOG010000269">
    <property type="protein sequence ID" value="CAF1132007.1"/>
    <property type="molecule type" value="Genomic_DNA"/>
</dbReference>
<evidence type="ECO:0000256" key="2">
    <source>
        <dbReference type="SAM" id="MobiDB-lite"/>
    </source>
</evidence>
<evidence type="ECO:0000313" key="6">
    <source>
        <dbReference type="EMBL" id="CAF3487378.1"/>
    </source>
</evidence>
<evidence type="ECO:0000256" key="1">
    <source>
        <dbReference type="RuleBase" id="RU365079"/>
    </source>
</evidence>
<gene>
    <name evidence="4" type="ORF">IZO911_LOCUS22351</name>
    <name evidence="5" type="ORF">JYZ213_LOCUS23072</name>
    <name evidence="7" type="ORF">KXQ929_LOCUS30417</name>
    <name evidence="6" type="ORF">OXD698_LOCUS512</name>
</gene>
<evidence type="ECO:0000313" key="5">
    <source>
        <dbReference type="EMBL" id="CAF1132007.1"/>
    </source>
</evidence>
<dbReference type="GO" id="GO:0005744">
    <property type="term" value="C:TIM23 mitochondrial import inner membrane translocase complex"/>
    <property type="evidence" value="ECO:0007669"/>
    <property type="project" value="UniProtKB-UniRule"/>
</dbReference>
<organism evidence="4 8">
    <name type="scientific">Adineta steineri</name>
    <dbReference type="NCBI Taxonomy" id="433720"/>
    <lineage>
        <taxon>Eukaryota</taxon>
        <taxon>Metazoa</taxon>
        <taxon>Spiralia</taxon>
        <taxon>Gnathifera</taxon>
        <taxon>Rotifera</taxon>
        <taxon>Eurotatoria</taxon>
        <taxon>Bdelloidea</taxon>
        <taxon>Adinetida</taxon>
        <taxon>Adinetidae</taxon>
        <taxon>Adineta</taxon>
    </lineage>
</organism>
<dbReference type="EMBL" id="CAJOBB010003304">
    <property type="protein sequence ID" value="CAF4033132.1"/>
    <property type="molecule type" value="Genomic_DNA"/>
</dbReference>
<dbReference type="SMART" id="SM00577">
    <property type="entry name" value="CPDc"/>
    <property type="match status" value="1"/>
</dbReference>